<keyword evidence="2" id="KW-1133">Transmembrane helix</keyword>
<dbReference type="EMBL" id="MN738842">
    <property type="protein sequence ID" value="QHT27784.1"/>
    <property type="molecule type" value="Genomic_DNA"/>
</dbReference>
<dbReference type="Gene3D" id="1.10.620.20">
    <property type="entry name" value="Ribonucleotide Reductase, subunit A"/>
    <property type="match status" value="1"/>
</dbReference>
<name>A0A6C0EF56_9ZZZZ</name>
<protein>
    <submittedName>
        <fullName evidence="3">Uncharacterized protein</fullName>
    </submittedName>
</protein>
<dbReference type="PANTHER" id="PTHR23409">
    <property type="entry name" value="RIBONUCLEOSIDE-DIPHOSPHATE REDUCTASE SMALL CHAIN"/>
    <property type="match status" value="1"/>
</dbReference>
<dbReference type="PANTHER" id="PTHR23409:SF18">
    <property type="entry name" value="RIBONUCLEOSIDE-DIPHOSPHATE REDUCTASE SUBUNIT M2"/>
    <property type="match status" value="1"/>
</dbReference>
<keyword evidence="2" id="KW-0472">Membrane</keyword>
<dbReference type="GO" id="GO:0009263">
    <property type="term" value="P:deoxyribonucleotide biosynthetic process"/>
    <property type="evidence" value="ECO:0007669"/>
    <property type="project" value="InterPro"/>
</dbReference>
<organism evidence="3">
    <name type="scientific">viral metagenome</name>
    <dbReference type="NCBI Taxonomy" id="1070528"/>
    <lineage>
        <taxon>unclassified sequences</taxon>
        <taxon>metagenomes</taxon>
        <taxon>organismal metagenomes</taxon>
    </lineage>
</organism>
<dbReference type="AlphaFoldDB" id="A0A6C0EF56"/>
<dbReference type="InterPro" id="IPR000358">
    <property type="entry name" value="RNR_small_fam"/>
</dbReference>
<evidence type="ECO:0000256" key="2">
    <source>
        <dbReference type="SAM" id="Phobius"/>
    </source>
</evidence>
<dbReference type="CDD" id="cd01049">
    <property type="entry name" value="RNRR2"/>
    <property type="match status" value="1"/>
</dbReference>
<dbReference type="InterPro" id="IPR030475">
    <property type="entry name" value="RNR_small_AS"/>
</dbReference>
<dbReference type="PROSITE" id="PS00368">
    <property type="entry name" value="RIBORED_SMALL"/>
    <property type="match status" value="1"/>
</dbReference>
<proteinExistence type="inferred from homology"/>
<accession>A0A6C0EF56</accession>
<reference evidence="3" key="1">
    <citation type="journal article" date="2020" name="Nature">
        <title>Giant virus diversity and host interactions through global metagenomics.</title>
        <authorList>
            <person name="Schulz F."/>
            <person name="Roux S."/>
            <person name="Paez-Espino D."/>
            <person name="Jungbluth S."/>
            <person name="Walsh D.A."/>
            <person name="Denef V.J."/>
            <person name="McMahon K.D."/>
            <person name="Konstantinidis K.T."/>
            <person name="Eloe-Fadrosh E.A."/>
            <person name="Kyrpides N.C."/>
            <person name="Woyke T."/>
        </authorList>
    </citation>
    <scope>NUCLEOTIDE SEQUENCE</scope>
    <source>
        <strain evidence="3">GVMAG-M-3300000115-19</strain>
    </source>
</reference>
<evidence type="ECO:0000256" key="1">
    <source>
        <dbReference type="ARBA" id="ARBA00009303"/>
    </source>
</evidence>
<dbReference type="InterPro" id="IPR033909">
    <property type="entry name" value="RNR_small"/>
</dbReference>
<dbReference type="Pfam" id="PF00268">
    <property type="entry name" value="Ribonuc_red_sm"/>
    <property type="match status" value="1"/>
</dbReference>
<dbReference type="InterPro" id="IPR009078">
    <property type="entry name" value="Ferritin-like_SF"/>
</dbReference>
<comment type="similarity">
    <text evidence="1">Belongs to the ribonucleoside diphosphate reductase small chain family.</text>
</comment>
<dbReference type="PIRSF" id="PIRSF000355">
    <property type="entry name" value="NrdB"/>
    <property type="match status" value="1"/>
</dbReference>
<sequence>MSSSVVEHPQFRLLTDPKNTFTLFPVLNEDVYQLYKGHLSVFWTVEEVDLVKDKQDWEKLSDNERHFITSILAFFAASDGIVAKNLDLNFSDEIDVKEVQVFYHFQAMIEDVHSEMYSVMIDTFITNKEEKDKAFNAIHHYPCIKDKADWALKWTNRDENNIASRLMAFTIVEGIFFSGAFCAVFWLKKNNKMPGLTVSNEFISRDEGLHTEFGVLMYRKCKEQLPKEQVEEIFKEAVSIEKQFITDSIPCALLGMNNTLMCQYIEYVSDRLIVQLGYDKLYNTKNPFPFMENISINNKTNFFEERVSEYNKAGVGSNRDDMTFELDDDF</sequence>
<dbReference type="SUPFAM" id="SSF47240">
    <property type="entry name" value="Ferritin-like"/>
    <property type="match status" value="1"/>
</dbReference>
<feature type="transmembrane region" description="Helical" evidence="2">
    <location>
        <begin position="166"/>
        <end position="187"/>
    </location>
</feature>
<keyword evidence="2" id="KW-0812">Transmembrane</keyword>
<evidence type="ECO:0000313" key="3">
    <source>
        <dbReference type="EMBL" id="QHT27784.1"/>
    </source>
</evidence>
<dbReference type="GO" id="GO:0016491">
    <property type="term" value="F:oxidoreductase activity"/>
    <property type="evidence" value="ECO:0007669"/>
    <property type="project" value="InterPro"/>
</dbReference>
<dbReference type="InterPro" id="IPR012348">
    <property type="entry name" value="RNR-like"/>
</dbReference>